<dbReference type="InterPro" id="IPR017801">
    <property type="entry name" value="DUF3738"/>
</dbReference>
<dbReference type="SUPFAM" id="SSF52833">
    <property type="entry name" value="Thioredoxin-like"/>
    <property type="match status" value="1"/>
</dbReference>
<dbReference type="RefSeq" id="WP_377183237.1">
    <property type="nucleotide sequence ID" value="NZ_JBHUPD010000001.1"/>
</dbReference>
<dbReference type="Proteomes" id="UP001597557">
    <property type="component" value="Unassembled WGS sequence"/>
</dbReference>
<evidence type="ECO:0000259" key="1">
    <source>
        <dbReference type="PROSITE" id="PS51352"/>
    </source>
</evidence>
<dbReference type="InterPro" id="IPR013766">
    <property type="entry name" value="Thioredoxin_domain"/>
</dbReference>
<dbReference type="Gene3D" id="3.40.30.10">
    <property type="entry name" value="Glutaredoxin"/>
    <property type="match status" value="1"/>
</dbReference>
<dbReference type="PANTHER" id="PTHR42852:SF17">
    <property type="entry name" value="THIOREDOXIN-LIKE PROTEIN HI_1115"/>
    <property type="match status" value="1"/>
</dbReference>
<dbReference type="InterPro" id="IPR036249">
    <property type="entry name" value="Thioredoxin-like_sf"/>
</dbReference>
<evidence type="ECO:0000313" key="3">
    <source>
        <dbReference type="Proteomes" id="UP001597557"/>
    </source>
</evidence>
<evidence type="ECO:0000313" key="2">
    <source>
        <dbReference type="EMBL" id="MFD2872002.1"/>
    </source>
</evidence>
<dbReference type="InterPro" id="IPR000866">
    <property type="entry name" value="AhpC/TSA"/>
</dbReference>
<dbReference type="PANTHER" id="PTHR42852">
    <property type="entry name" value="THIOL:DISULFIDE INTERCHANGE PROTEIN DSBE"/>
    <property type="match status" value="1"/>
</dbReference>
<dbReference type="Pfam" id="PF00578">
    <property type="entry name" value="AhpC-TSA"/>
    <property type="match status" value="1"/>
</dbReference>
<dbReference type="PROSITE" id="PS51352">
    <property type="entry name" value="THIOREDOXIN_2"/>
    <property type="match status" value="1"/>
</dbReference>
<dbReference type="Pfam" id="PF12543">
    <property type="entry name" value="DUF3738"/>
    <property type="match status" value="1"/>
</dbReference>
<comment type="caution">
    <text evidence="2">The sequence shown here is derived from an EMBL/GenBank/DDBJ whole genome shotgun (WGS) entry which is preliminary data.</text>
</comment>
<name>A0ABW5Y9M1_9SPHI</name>
<protein>
    <submittedName>
        <fullName evidence="2">Redoxin domain-containing protein</fullName>
    </submittedName>
</protein>
<feature type="domain" description="Thioredoxin" evidence="1">
    <location>
        <begin position="32"/>
        <end position="163"/>
    </location>
</feature>
<accession>A0ABW5Y9M1</accession>
<reference evidence="3" key="1">
    <citation type="journal article" date="2019" name="Int. J. Syst. Evol. Microbiol.">
        <title>The Global Catalogue of Microorganisms (GCM) 10K type strain sequencing project: providing services to taxonomists for standard genome sequencing and annotation.</title>
        <authorList>
            <consortium name="The Broad Institute Genomics Platform"/>
            <consortium name="The Broad Institute Genome Sequencing Center for Infectious Disease"/>
            <person name="Wu L."/>
            <person name="Ma J."/>
        </authorList>
    </citation>
    <scope>NUCLEOTIDE SEQUENCE [LARGE SCALE GENOMIC DNA]</scope>
    <source>
        <strain evidence="3">KCTC 22437</strain>
    </source>
</reference>
<keyword evidence="3" id="KW-1185">Reference proteome</keyword>
<dbReference type="EMBL" id="JBHUPD010000001">
    <property type="protein sequence ID" value="MFD2872002.1"/>
    <property type="molecule type" value="Genomic_DNA"/>
</dbReference>
<sequence>MQRVLLFSFAFINFCSNIFGQSVPVRDLPGEPIIGKPCPEFHFNQVDFYSKKAVSLSDFKGKWLILDFWSKDCSSCIASFPSINREQQQLKDSVQFLMVTYDDVKHVNRTMYASFKKKLNLQMPCAFDDADSTLFREFNVGLLPHNIVVDPKGIVRVITSKLLGEKLKAFMAGKPVSFPTPSYLNDKNITGEEKFQYNRNLPYLVNGNGGIDGTFSFRSMLTMASAKTPSSEIVDYKKGRLEMLGYPLTYLYAQAYFGKYLRGLNDSLLNDTWLTPVLKLKDTSIFQYDFAGNKNLFCYSLVVPNSHASKESILNRMQADLRSYFGYEATIEKRKMPYWRLIATAKAKSELKTKGGPSKLSDNGKPWQQISMRNQPMSYLVKIVGMYSGVVERDGIPVIDETGIAGNIDMDIDWATDFAAVKEELNRHGLDLVSGEKEMKTLVLRDAINLEP</sequence>
<gene>
    <name evidence="2" type="ORF">ACFS5N_05950</name>
</gene>
<proteinExistence type="predicted"/>
<dbReference type="InterPro" id="IPR050553">
    <property type="entry name" value="Thioredoxin_ResA/DsbE_sf"/>
</dbReference>
<organism evidence="2 3">
    <name type="scientific">Mucilaginibacter ximonensis</name>
    <dbReference type="NCBI Taxonomy" id="538021"/>
    <lineage>
        <taxon>Bacteria</taxon>
        <taxon>Pseudomonadati</taxon>
        <taxon>Bacteroidota</taxon>
        <taxon>Sphingobacteriia</taxon>
        <taxon>Sphingobacteriales</taxon>
        <taxon>Sphingobacteriaceae</taxon>
        <taxon>Mucilaginibacter</taxon>
    </lineage>
</organism>
<dbReference type="CDD" id="cd02966">
    <property type="entry name" value="TlpA_like_family"/>
    <property type="match status" value="1"/>
</dbReference>